<dbReference type="Gene3D" id="1.10.10.60">
    <property type="entry name" value="Homeodomain-like"/>
    <property type="match status" value="1"/>
</dbReference>
<keyword evidence="2 4" id="KW-0238">DNA-binding</keyword>
<dbReference type="InterPro" id="IPR011075">
    <property type="entry name" value="TetR_C"/>
</dbReference>
<keyword evidence="1" id="KW-0805">Transcription regulation</keyword>
<dbReference type="PROSITE" id="PS50977">
    <property type="entry name" value="HTH_TETR_2"/>
    <property type="match status" value="1"/>
</dbReference>
<sequence length="192" mass="21896">MVRTKEFEPVDALEKAMKVFWKHGYEKTSVNDLLKEMGINRGSMYDTFGDKHSLFMACLSRYSEVYMSQVLWALSQNTPVYSTLMQLFHNVIDRLHEDQKSWGCLMVNTASELSLHDSLVAEVVTNNFLSLEQAFALFLEQGKIKNEVPPELDCRKTAQYLTSSFVGVATLAKTNLPPDFIRSAIQVALRIF</sequence>
<dbReference type="SUPFAM" id="SSF48498">
    <property type="entry name" value="Tetracyclin repressor-like, C-terminal domain"/>
    <property type="match status" value="1"/>
</dbReference>
<dbReference type="Gene3D" id="1.10.357.10">
    <property type="entry name" value="Tetracycline Repressor, domain 2"/>
    <property type="match status" value="1"/>
</dbReference>
<dbReference type="InterPro" id="IPR001647">
    <property type="entry name" value="HTH_TetR"/>
</dbReference>
<evidence type="ECO:0000313" key="7">
    <source>
        <dbReference type="Proteomes" id="UP000812277"/>
    </source>
</evidence>
<dbReference type="EMBL" id="JAHZIJ010000007">
    <property type="protein sequence ID" value="MBW7475549.1"/>
    <property type="molecule type" value="Genomic_DNA"/>
</dbReference>
<evidence type="ECO:0000259" key="5">
    <source>
        <dbReference type="PROSITE" id="PS50977"/>
    </source>
</evidence>
<feature type="domain" description="HTH tetR-type" evidence="5">
    <location>
        <begin position="6"/>
        <end position="66"/>
    </location>
</feature>
<dbReference type="Proteomes" id="UP000812277">
    <property type="component" value="Unassembled WGS sequence"/>
</dbReference>
<dbReference type="PANTHER" id="PTHR47506:SF10">
    <property type="entry name" value="TRANSCRIPTIONAL REGULATORY PROTEIN"/>
    <property type="match status" value="1"/>
</dbReference>
<dbReference type="SUPFAM" id="SSF46689">
    <property type="entry name" value="Homeodomain-like"/>
    <property type="match status" value="1"/>
</dbReference>
<evidence type="ECO:0000256" key="3">
    <source>
        <dbReference type="ARBA" id="ARBA00023163"/>
    </source>
</evidence>
<proteinExistence type="predicted"/>
<evidence type="ECO:0000313" key="6">
    <source>
        <dbReference type="EMBL" id="MBW7475549.1"/>
    </source>
</evidence>
<name>A0ABS7D6H8_9BACL</name>
<feature type="DNA-binding region" description="H-T-H motif" evidence="4">
    <location>
        <begin position="29"/>
        <end position="48"/>
    </location>
</feature>
<accession>A0ABS7D6H8</accession>
<evidence type="ECO:0000256" key="4">
    <source>
        <dbReference type="PROSITE-ProRule" id="PRU00335"/>
    </source>
</evidence>
<evidence type="ECO:0000256" key="2">
    <source>
        <dbReference type="ARBA" id="ARBA00023125"/>
    </source>
</evidence>
<reference evidence="6 7" key="1">
    <citation type="submission" date="2021-07" db="EMBL/GenBank/DDBJ databases">
        <title>Paenibacillus radiodurans sp. nov., isolated from the southeastern edge of Tengger Desert.</title>
        <authorList>
            <person name="Zhang G."/>
        </authorList>
    </citation>
    <scope>NUCLEOTIDE SEQUENCE [LARGE SCALE GENOMIC DNA]</scope>
    <source>
        <strain evidence="6 7">DT7-4</strain>
    </source>
</reference>
<comment type="caution">
    <text evidence="6">The sequence shown here is derived from an EMBL/GenBank/DDBJ whole genome shotgun (WGS) entry which is preliminary data.</text>
</comment>
<dbReference type="PANTHER" id="PTHR47506">
    <property type="entry name" value="TRANSCRIPTIONAL REGULATORY PROTEIN"/>
    <property type="match status" value="1"/>
</dbReference>
<dbReference type="Pfam" id="PF00440">
    <property type="entry name" value="TetR_N"/>
    <property type="match status" value="1"/>
</dbReference>
<dbReference type="Pfam" id="PF16925">
    <property type="entry name" value="TetR_C_13"/>
    <property type="match status" value="1"/>
</dbReference>
<evidence type="ECO:0000256" key="1">
    <source>
        <dbReference type="ARBA" id="ARBA00023015"/>
    </source>
</evidence>
<organism evidence="6 7">
    <name type="scientific">Paenibacillus oenotherae</name>
    <dbReference type="NCBI Taxonomy" id="1435645"/>
    <lineage>
        <taxon>Bacteria</taxon>
        <taxon>Bacillati</taxon>
        <taxon>Bacillota</taxon>
        <taxon>Bacilli</taxon>
        <taxon>Bacillales</taxon>
        <taxon>Paenibacillaceae</taxon>
        <taxon>Paenibacillus</taxon>
    </lineage>
</organism>
<dbReference type="InterPro" id="IPR009057">
    <property type="entry name" value="Homeodomain-like_sf"/>
</dbReference>
<protein>
    <submittedName>
        <fullName evidence="6">TetR/AcrR family transcriptional regulator</fullName>
    </submittedName>
</protein>
<dbReference type="InterPro" id="IPR036271">
    <property type="entry name" value="Tet_transcr_reg_TetR-rel_C_sf"/>
</dbReference>
<keyword evidence="3" id="KW-0804">Transcription</keyword>
<keyword evidence="7" id="KW-1185">Reference proteome</keyword>
<dbReference type="RefSeq" id="WP_219872784.1">
    <property type="nucleotide sequence ID" value="NZ_JAHZIJ010000007.1"/>
</dbReference>
<gene>
    <name evidence="6" type="ORF">K0T92_12380</name>
</gene>